<dbReference type="PROSITE" id="PS50023">
    <property type="entry name" value="LIM_DOMAIN_2"/>
    <property type="match status" value="2"/>
</dbReference>
<dbReference type="EMBL" id="LN902844">
    <property type="protein sequence ID" value="CDS43216.1"/>
    <property type="molecule type" value="Genomic_DNA"/>
</dbReference>
<dbReference type="AlphaFoldDB" id="A0A068YIU2"/>
<evidence type="ECO:0000256" key="2">
    <source>
        <dbReference type="ARBA" id="ARBA00022737"/>
    </source>
</evidence>
<dbReference type="InterPro" id="IPR050945">
    <property type="entry name" value="LMO_RBTN_TF"/>
</dbReference>
<feature type="compositionally biased region" description="Pro residues" evidence="6">
    <location>
        <begin position="183"/>
        <end position="194"/>
    </location>
</feature>
<reference evidence="8" key="1">
    <citation type="journal article" date="2013" name="Nature">
        <title>The genomes of four tapeworm species reveal adaptations to parasitism.</title>
        <authorList>
            <person name="Tsai I.J."/>
            <person name="Zarowiecki M."/>
            <person name="Holroyd N."/>
            <person name="Garciarrubio A."/>
            <person name="Sanchez-Flores A."/>
            <person name="Brooks K.L."/>
            <person name="Tracey A."/>
            <person name="Bobes R.J."/>
            <person name="Fragoso G."/>
            <person name="Sciutto E."/>
            <person name="Aslett M."/>
            <person name="Beasley H."/>
            <person name="Bennett H.M."/>
            <person name="Cai J."/>
            <person name="Camicia F."/>
            <person name="Clark R."/>
            <person name="Cucher M."/>
            <person name="De Silva N."/>
            <person name="Day T.A."/>
            <person name="Deplazes P."/>
            <person name="Estrada K."/>
            <person name="Fernandez C."/>
            <person name="Holland P.W."/>
            <person name="Hou J."/>
            <person name="Hu S."/>
            <person name="Huckvale T."/>
            <person name="Hung S.S."/>
            <person name="Kamenetzky L."/>
            <person name="Keane J.A."/>
            <person name="Kiss F."/>
            <person name="Koziol U."/>
            <person name="Lambert O."/>
            <person name="Liu K."/>
            <person name="Luo X."/>
            <person name="Luo Y."/>
            <person name="Macchiaroli N."/>
            <person name="Nichol S."/>
            <person name="Paps J."/>
            <person name="Parkinson J."/>
            <person name="Pouchkina-Stantcheva N."/>
            <person name="Riddiford N."/>
            <person name="Rosenzvit M."/>
            <person name="Salinas G."/>
            <person name="Wasmuth J.D."/>
            <person name="Zamanian M."/>
            <person name="Zheng Y."/>
            <person name="Cai X."/>
            <person name="Soberon X."/>
            <person name="Olson P.D."/>
            <person name="Laclette J.P."/>
            <person name="Brehm K."/>
            <person name="Berriman M."/>
            <person name="Garciarrubio A."/>
            <person name="Bobes R.J."/>
            <person name="Fragoso G."/>
            <person name="Sanchez-Flores A."/>
            <person name="Estrada K."/>
            <person name="Cevallos M.A."/>
            <person name="Morett E."/>
            <person name="Gonzalez V."/>
            <person name="Portillo T."/>
            <person name="Ochoa-Leyva A."/>
            <person name="Jose M.V."/>
            <person name="Sciutto E."/>
            <person name="Landa A."/>
            <person name="Jimenez L."/>
            <person name="Valdes V."/>
            <person name="Carrero J.C."/>
            <person name="Larralde C."/>
            <person name="Morales-Montor J."/>
            <person name="Limon-Lason J."/>
            <person name="Soberon X."/>
            <person name="Laclette J.P."/>
        </authorList>
    </citation>
    <scope>NUCLEOTIDE SEQUENCE [LARGE SCALE GENOMIC DNA]</scope>
</reference>
<keyword evidence="1 5" id="KW-0479">Metal-binding</keyword>
<gene>
    <name evidence="8" type="ORF">EmuJ_001095500</name>
</gene>
<feature type="domain" description="LIM zinc-binding" evidence="7">
    <location>
        <begin position="120"/>
        <end position="182"/>
    </location>
</feature>
<dbReference type="SUPFAM" id="SSF57716">
    <property type="entry name" value="Glucocorticoid receptor-like (DNA-binding domain)"/>
    <property type="match status" value="4"/>
</dbReference>
<dbReference type="OrthoDB" id="6352355at2759"/>
<dbReference type="Gene3D" id="2.10.110.10">
    <property type="entry name" value="Cysteine Rich Protein"/>
    <property type="match status" value="2"/>
</dbReference>
<keyword evidence="2" id="KW-0677">Repeat</keyword>
<dbReference type="eggNOG" id="KOG0490">
    <property type="taxonomic scope" value="Eukaryota"/>
</dbReference>
<dbReference type="Pfam" id="PF00412">
    <property type="entry name" value="LIM"/>
    <property type="match status" value="2"/>
</dbReference>
<dbReference type="OMA" id="CEHEFGR"/>
<organism evidence="8 9">
    <name type="scientific">Echinococcus multilocularis</name>
    <name type="common">Fox tapeworm</name>
    <dbReference type="NCBI Taxonomy" id="6211"/>
    <lineage>
        <taxon>Eukaryota</taxon>
        <taxon>Metazoa</taxon>
        <taxon>Spiralia</taxon>
        <taxon>Lophotrochozoa</taxon>
        <taxon>Platyhelminthes</taxon>
        <taxon>Cestoda</taxon>
        <taxon>Eucestoda</taxon>
        <taxon>Cyclophyllidea</taxon>
        <taxon>Taeniidae</taxon>
        <taxon>Echinococcus</taxon>
    </lineage>
</organism>
<accession>A0A068YIU2</accession>
<reference evidence="8" key="2">
    <citation type="submission" date="2015-11" db="EMBL/GenBank/DDBJ databases">
        <authorList>
            <person name="Zhang Y."/>
            <person name="Guo Z."/>
        </authorList>
    </citation>
    <scope>NUCLEOTIDE SEQUENCE</scope>
</reference>
<dbReference type="Proteomes" id="UP000017246">
    <property type="component" value="Unassembled WGS sequence"/>
</dbReference>
<feature type="compositionally biased region" description="Polar residues" evidence="6">
    <location>
        <begin position="7"/>
        <end position="27"/>
    </location>
</feature>
<dbReference type="PANTHER" id="PTHR45787">
    <property type="entry name" value="LD11652P"/>
    <property type="match status" value="1"/>
</dbReference>
<dbReference type="STRING" id="6211.A0A068YIU2"/>
<evidence type="ECO:0000256" key="3">
    <source>
        <dbReference type="ARBA" id="ARBA00022833"/>
    </source>
</evidence>
<proteinExistence type="predicted"/>
<evidence type="ECO:0000256" key="6">
    <source>
        <dbReference type="SAM" id="MobiDB-lite"/>
    </source>
</evidence>
<dbReference type="PANTHER" id="PTHR45787:SF13">
    <property type="entry name" value="LD11652P"/>
    <property type="match status" value="1"/>
</dbReference>
<evidence type="ECO:0000256" key="1">
    <source>
        <dbReference type="ARBA" id="ARBA00022723"/>
    </source>
</evidence>
<keyword evidence="4 5" id="KW-0440">LIM domain</keyword>
<evidence type="ECO:0000256" key="4">
    <source>
        <dbReference type="ARBA" id="ARBA00023038"/>
    </source>
</evidence>
<keyword evidence="3 5" id="KW-0862">Zinc</keyword>
<sequence>MPRDQSHLLSSSNGVNSDVSTAPQPTTRFEESVHPMKITETQMTGAQSQDTERKANVCAGCGMVIWDRTMLSAMEQNWHNHCLKCHCCGGRLAEMGTSLFHRGNMLLCRQDYLKLFGVAGICSACQTAIPPDEMVMRCNSSVYHLKCFTCAHCHSPLLPGERYLLVNGSPFCEHEFGRLLQGTPPPPPPPPTQPPQISSSSANIPLPVMTPPIFAQGGLESPVFYNGEERKAPIKCACRDGLLEARATTKPKSEGERARYKGVAGAFLKTNCDILQNTSNFTFFTPLIHFHGIHFM</sequence>
<feature type="region of interest" description="Disordered" evidence="6">
    <location>
        <begin position="1"/>
        <end position="36"/>
    </location>
</feature>
<evidence type="ECO:0000313" key="8">
    <source>
        <dbReference type="EMBL" id="CDS43216.1"/>
    </source>
</evidence>
<name>A0A068YIU2_ECHMU</name>
<feature type="domain" description="LIM zinc-binding" evidence="7">
    <location>
        <begin position="56"/>
        <end position="118"/>
    </location>
</feature>
<feature type="region of interest" description="Disordered" evidence="6">
    <location>
        <begin position="179"/>
        <end position="202"/>
    </location>
</feature>
<dbReference type="GO" id="GO:0046872">
    <property type="term" value="F:metal ion binding"/>
    <property type="evidence" value="ECO:0007669"/>
    <property type="project" value="UniProtKB-KW"/>
</dbReference>
<dbReference type="SMART" id="SM00132">
    <property type="entry name" value="LIM"/>
    <property type="match status" value="2"/>
</dbReference>
<protein>
    <submittedName>
        <fullName evidence="8">LIM domain transcription factor LMO4 B</fullName>
    </submittedName>
</protein>
<dbReference type="PROSITE" id="PS00478">
    <property type="entry name" value="LIM_DOMAIN_1"/>
    <property type="match status" value="1"/>
</dbReference>
<evidence type="ECO:0000313" key="9">
    <source>
        <dbReference type="Proteomes" id="UP000017246"/>
    </source>
</evidence>
<dbReference type="InterPro" id="IPR001781">
    <property type="entry name" value="Znf_LIM"/>
</dbReference>
<evidence type="ECO:0000256" key="5">
    <source>
        <dbReference type="PROSITE-ProRule" id="PRU00125"/>
    </source>
</evidence>
<evidence type="ECO:0000259" key="7">
    <source>
        <dbReference type="PROSITE" id="PS50023"/>
    </source>
</evidence>
<keyword evidence="9" id="KW-1185">Reference proteome</keyword>